<dbReference type="EMBL" id="VSRR010082082">
    <property type="protein sequence ID" value="MPC89762.1"/>
    <property type="molecule type" value="Genomic_DNA"/>
</dbReference>
<proteinExistence type="predicted"/>
<accession>A0A5B7J0R3</accession>
<gene>
    <name evidence="1" type="ORF">E2C01_084721</name>
</gene>
<organism evidence="1 2">
    <name type="scientific">Portunus trituberculatus</name>
    <name type="common">Swimming crab</name>
    <name type="synonym">Neptunus trituberculatus</name>
    <dbReference type="NCBI Taxonomy" id="210409"/>
    <lineage>
        <taxon>Eukaryota</taxon>
        <taxon>Metazoa</taxon>
        <taxon>Ecdysozoa</taxon>
        <taxon>Arthropoda</taxon>
        <taxon>Crustacea</taxon>
        <taxon>Multicrustacea</taxon>
        <taxon>Malacostraca</taxon>
        <taxon>Eumalacostraca</taxon>
        <taxon>Eucarida</taxon>
        <taxon>Decapoda</taxon>
        <taxon>Pleocyemata</taxon>
        <taxon>Brachyura</taxon>
        <taxon>Eubrachyura</taxon>
        <taxon>Portunoidea</taxon>
        <taxon>Portunidae</taxon>
        <taxon>Portuninae</taxon>
        <taxon>Portunus</taxon>
    </lineage>
</organism>
<sequence>MWHAPSTEARIAKLQQGISRGFEKEANDWVSNATIPRICYRTPGECTTQSILCSEHVMRCRARMSLSVERVYGMLAENSASLHHHHHLFLMN</sequence>
<reference evidence="1 2" key="1">
    <citation type="submission" date="2019-05" db="EMBL/GenBank/DDBJ databases">
        <title>Another draft genome of Portunus trituberculatus and its Hox gene families provides insights of decapod evolution.</title>
        <authorList>
            <person name="Jeong J.-H."/>
            <person name="Song I."/>
            <person name="Kim S."/>
            <person name="Choi T."/>
            <person name="Kim D."/>
            <person name="Ryu S."/>
            <person name="Kim W."/>
        </authorList>
    </citation>
    <scope>NUCLEOTIDE SEQUENCE [LARGE SCALE GENOMIC DNA]</scope>
    <source>
        <tissue evidence="1">Muscle</tissue>
    </source>
</reference>
<evidence type="ECO:0000313" key="2">
    <source>
        <dbReference type="Proteomes" id="UP000324222"/>
    </source>
</evidence>
<name>A0A5B7J0R3_PORTR</name>
<dbReference type="AlphaFoldDB" id="A0A5B7J0R3"/>
<keyword evidence="2" id="KW-1185">Reference proteome</keyword>
<dbReference type="Proteomes" id="UP000324222">
    <property type="component" value="Unassembled WGS sequence"/>
</dbReference>
<evidence type="ECO:0000313" key="1">
    <source>
        <dbReference type="EMBL" id="MPC89762.1"/>
    </source>
</evidence>
<comment type="caution">
    <text evidence="1">The sequence shown here is derived from an EMBL/GenBank/DDBJ whole genome shotgun (WGS) entry which is preliminary data.</text>
</comment>
<protein>
    <submittedName>
        <fullName evidence="1">Uncharacterized protein</fullName>
    </submittedName>
</protein>